<feature type="domain" description="Glycosyl hydrolase family 98 putative carbohydrate-binding module" evidence="2">
    <location>
        <begin position="71"/>
        <end position="215"/>
    </location>
</feature>
<feature type="signal peptide" evidence="1">
    <location>
        <begin position="1"/>
        <end position="22"/>
    </location>
</feature>
<feature type="chain" id="PRO_5046472135" evidence="1">
    <location>
        <begin position="23"/>
        <end position="499"/>
    </location>
</feature>
<keyword evidence="4" id="KW-1185">Reference proteome</keyword>
<dbReference type="InterPro" id="IPR008979">
    <property type="entry name" value="Galactose-bd-like_sf"/>
</dbReference>
<dbReference type="SUPFAM" id="SSF49785">
    <property type="entry name" value="Galactose-binding domain-like"/>
    <property type="match status" value="1"/>
</dbReference>
<dbReference type="PANTHER" id="PTHR35273">
    <property type="entry name" value="ALPHA-1,4 POLYGALACTOSAMINIDASE, PUTATIVE (AFU_ORTHOLOGUE AFUA_3G07890)-RELATED"/>
    <property type="match status" value="1"/>
</dbReference>
<sequence>MSHSPRSALSFIALALTLAACSQQTAPQTQTSHQDGTQFVYDGTDHSWVSSDNGLVGREDELTRIGALTINTGNTMLSGEAWTAATNGWGPIERNMSVGEIGSRDGRMMAINGKKYDSGFGVHSDSSMTFNLGGKCKRFISDVGIDDEVGDRGRVIFQVFADGVKLFDSGKMTGADAAKTVEVDISGRKTLKLMVGVAGDNAYDHADWGGAVLVGCTSSGTPVTPPVTPPTPVTPTPVPVTPSTFKLPPAGKVAWDWQIGASTEDKIRVPAGVKLMDLDGFTVSAAKIAELKSQGVYTVCYIDAGSYEPGRPDSARYPNYLKIQQDPDWPAEYFLDVTDVFKPNSVLASILIDRMKMCKAKGFDALEPDNLQNDENVRGGRITTQQQIDFNGWIADQAHQQGLAVFQKNGPDKILLKDRTGKMMVDKFDGILNEACQQFNECGPLAEYVKRGKLALNVEYANNKALNCTLMAQLGVNALKKDRNLAGAAMSAYKRETCN</sequence>
<evidence type="ECO:0000256" key="1">
    <source>
        <dbReference type="SAM" id="SignalP"/>
    </source>
</evidence>
<dbReference type="InterPro" id="IPR013785">
    <property type="entry name" value="Aldolase_TIM"/>
</dbReference>
<dbReference type="Pfam" id="PF03537">
    <property type="entry name" value="Glyco_hydro_114"/>
    <property type="match status" value="1"/>
</dbReference>
<dbReference type="Gene3D" id="3.20.20.70">
    <property type="entry name" value="Aldolase class I"/>
    <property type="match status" value="1"/>
</dbReference>
<dbReference type="Pfam" id="PF08305">
    <property type="entry name" value="NPCBM"/>
    <property type="match status" value="1"/>
</dbReference>
<dbReference type="InterPro" id="IPR004352">
    <property type="entry name" value="GH114_TIM-barrel"/>
</dbReference>
<name>A0ABU4DUK4_9DEIO</name>
<reference evidence="3 4" key="1">
    <citation type="submission" date="2022-11" db="EMBL/GenBank/DDBJ databases">
        <title>Deinococcus ZS9-10, Low Temperature and Draught-tolerating, UV-resistant Bacteria from Continental Antarctica.</title>
        <authorList>
            <person name="Cheng L."/>
        </authorList>
    </citation>
    <scope>NUCLEOTIDE SEQUENCE [LARGE SCALE GENOMIC DNA]</scope>
    <source>
        <strain evidence="3 4">ZS9-10</strain>
    </source>
</reference>
<organism evidence="3 4">
    <name type="scientific">Deinococcus arenicola</name>
    <dbReference type="NCBI Taxonomy" id="2994950"/>
    <lineage>
        <taxon>Bacteria</taxon>
        <taxon>Thermotogati</taxon>
        <taxon>Deinococcota</taxon>
        <taxon>Deinococci</taxon>
        <taxon>Deinococcales</taxon>
        <taxon>Deinococcaceae</taxon>
        <taxon>Deinococcus</taxon>
    </lineage>
</organism>
<keyword evidence="1" id="KW-0732">Signal</keyword>
<dbReference type="SMART" id="SM00776">
    <property type="entry name" value="NPCBM"/>
    <property type="match status" value="1"/>
</dbReference>
<protein>
    <submittedName>
        <fullName evidence="3">Endo alpha-1,4 polygalactosaminidase</fullName>
    </submittedName>
</protein>
<dbReference type="PROSITE" id="PS51257">
    <property type="entry name" value="PROKAR_LIPOPROTEIN"/>
    <property type="match status" value="1"/>
</dbReference>
<gene>
    <name evidence="3" type="ORF">ORD21_16065</name>
</gene>
<dbReference type="RefSeq" id="WP_317641466.1">
    <property type="nucleotide sequence ID" value="NZ_JAPMIV010000046.1"/>
</dbReference>
<evidence type="ECO:0000259" key="2">
    <source>
        <dbReference type="SMART" id="SM00776"/>
    </source>
</evidence>
<evidence type="ECO:0000313" key="4">
    <source>
        <dbReference type="Proteomes" id="UP001276150"/>
    </source>
</evidence>
<dbReference type="SUPFAM" id="SSF51445">
    <property type="entry name" value="(Trans)glycosidases"/>
    <property type="match status" value="1"/>
</dbReference>
<proteinExistence type="predicted"/>
<dbReference type="InterPro" id="IPR013222">
    <property type="entry name" value="Glyco_hyd_98_carb-bd"/>
</dbReference>
<dbReference type="PANTHER" id="PTHR35273:SF2">
    <property type="entry name" value="ALPHA-GALACTOSIDASE"/>
    <property type="match status" value="1"/>
</dbReference>
<dbReference type="InterPro" id="IPR017853">
    <property type="entry name" value="GH"/>
</dbReference>
<dbReference type="InterPro" id="IPR038637">
    <property type="entry name" value="NPCBM_sf"/>
</dbReference>
<accession>A0ABU4DUK4</accession>
<evidence type="ECO:0000313" key="3">
    <source>
        <dbReference type="EMBL" id="MDV6376113.1"/>
    </source>
</evidence>
<dbReference type="EMBL" id="JAPMIV010000046">
    <property type="protein sequence ID" value="MDV6376113.1"/>
    <property type="molecule type" value="Genomic_DNA"/>
</dbReference>
<dbReference type="Proteomes" id="UP001276150">
    <property type="component" value="Unassembled WGS sequence"/>
</dbReference>
<dbReference type="Gene3D" id="2.60.120.1060">
    <property type="entry name" value="NPCBM/NEW2 domain"/>
    <property type="match status" value="1"/>
</dbReference>
<comment type="caution">
    <text evidence="3">The sequence shown here is derived from an EMBL/GenBank/DDBJ whole genome shotgun (WGS) entry which is preliminary data.</text>
</comment>